<reference evidence="2 3" key="1">
    <citation type="submission" date="2018-06" db="EMBL/GenBank/DDBJ databases">
        <title>The draft genome sequences of strains SCU63 and S1.</title>
        <authorList>
            <person name="Gan L."/>
        </authorList>
    </citation>
    <scope>NUCLEOTIDE SEQUENCE [LARGE SCALE GENOMIC DNA]</scope>
    <source>
        <strain evidence="2 3">SCU63</strain>
    </source>
</reference>
<protein>
    <submittedName>
        <fullName evidence="2">Alpha/beta hydrolase</fullName>
    </submittedName>
</protein>
<evidence type="ECO:0000313" key="2">
    <source>
        <dbReference type="EMBL" id="RAZ79175.1"/>
    </source>
</evidence>
<evidence type="ECO:0000259" key="1">
    <source>
        <dbReference type="Pfam" id="PF12146"/>
    </source>
</evidence>
<dbReference type="AlphaFoldDB" id="A0A365L1V1"/>
<dbReference type="Proteomes" id="UP000251002">
    <property type="component" value="Unassembled WGS sequence"/>
</dbReference>
<accession>A0A365L1V1</accession>
<dbReference type="InterPro" id="IPR029058">
    <property type="entry name" value="AB_hydrolase_fold"/>
</dbReference>
<feature type="domain" description="Serine aminopeptidase S33" evidence="1">
    <location>
        <begin position="26"/>
        <end position="290"/>
    </location>
</feature>
<keyword evidence="3" id="KW-1185">Reference proteome</keyword>
<keyword evidence="2" id="KW-0378">Hydrolase</keyword>
<dbReference type="Pfam" id="PF12146">
    <property type="entry name" value="Hydrolase_4"/>
    <property type="match status" value="1"/>
</dbReference>
<dbReference type="PANTHER" id="PTHR11614">
    <property type="entry name" value="PHOSPHOLIPASE-RELATED"/>
    <property type="match status" value="1"/>
</dbReference>
<dbReference type="Gene3D" id="3.40.50.1820">
    <property type="entry name" value="alpha/beta hydrolase"/>
    <property type="match status" value="1"/>
</dbReference>
<organism evidence="2 3">
    <name type="scientific">Planococcus halotolerans</name>
    <dbReference type="NCBI Taxonomy" id="2233542"/>
    <lineage>
        <taxon>Bacteria</taxon>
        <taxon>Bacillati</taxon>
        <taxon>Bacillota</taxon>
        <taxon>Bacilli</taxon>
        <taxon>Bacillales</taxon>
        <taxon>Caryophanaceae</taxon>
        <taxon>Planococcus</taxon>
    </lineage>
</organism>
<dbReference type="RefSeq" id="WP_112222759.1">
    <property type="nucleotide sequence ID" value="NZ_CP047673.1"/>
</dbReference>
<dbReference type="GO" id="GO:0016787">
    <property type="term" value="F:hydrolase activity"/>
    <property type="evidence" value="ECO:0007669"/>
    <property type="project" value="UniProtKB-KW"/>
</dbReference>
<dbReference type="SUPFAM" id="SSF53474">
    <property type="entry name" value="alpha/beta-Hydrolases"/>
    <property type="match status" value="1"/>
</dbReference>
<dbReference type="InterPro" id="IPR022742">
    <property type="entry name" value="Hydrolase_4"/>
</dbReference>
<proteinExistence type="predicted"/>
<gene>
    <name evidence="2" type="ORF">DP120_06030</name>
</gene>
<evidence type="ECO:0000313" key="3">
    <source>
        <dbReference type="Proteomes" id="UP000251002"/>
    </source>
</evidence>
<dbReference type="InterPro" id="IPR051044">
    <property type="entry name" value="MAG_DAG_Lipase"/>
</dbReference>
<name>A0A365L1V1_9BACL</name>
<sequence length="306" mass="34046">MKITKNFIKASDKHEIYYEIYEPENSAAHIHIIHGMAEHIARYEEFIRFLTDRGFTVSGHDQRGHGRTAKRNGVEGFFAEQDGFNRVVDDVSEVIAEVQQQIGDLPLVLFGHSMGSFVGRRFIQLHSSKVARAVFSGTGGNPGAAGKLGILLASVNGKLNGKDSKSKAIGSLVFGPFIKDFKDEGSAFAWLSRDATEVAKYEADPMSGFVSTNQFFADLFKGMTLINKKEEIAKIRHDLPILLISGSKDPVGHNGKDLFAAAEQYKKAGIQEVQVYLGEEARHELLHEVDKKRYFNIMAEWMAVHD</sequence>
<comment type="caution">
    <text evidence="2">The sequence shown here is derived from an EMBL/GenBank/DDBJ whole genome shotgun (WGS) entry which is preliminary data.</text>
</comment>
<dbReference type="EMBL" id="QLZR01000002">
    <property type="protein sequence ID" value="RAZ79175.1"/>
    <property type="molecule type" value="Genomic_DNA"/>
</dbReference>